<name>A0A5N5SVS2_9CRUS</name>
<proteinExistence type="predicted"/>
<feature type="transmembrane region" description="Helical" evidence="1">
    <location>
        <begin position="15"/>
        <end position="33"/>
    </location>
</feature>
<sequence length="128" mass="14575">MKIINANTIDSNININLILSLALFAIAFGLPQLPRNVFDERFRTSERGIPFRILRSEVSPINGANFRFPFRDGTFGEVRYVADENGYRPESALIPTPHPLPAHAIEQIRVAAEQRARGINWEDPNYRI</sequence>
<keyword evidence="3" id="KW-1185">Reference proteome</keyword>
<evidence type="ECO:0000256" key="1">
    <source>
        <dbReference type="SAM" id="Phobius"/>
    </source>
</evidence>
<keyword evidence="1" id="KW-1133">Transmembrane helix</keyword>
<evidence type="ECO:0008006" key="4">
    <source>
        <dbReference type="Google" id="ProtNLM"/>
    </source>
</evidence>
<evidence type="ECO:0000313" key="2">
    <source>
        <dbReference type="EMBL" id="KAB7498018.1"/>
    </source>
</evidence>
<dbReference type="EMBL" id="SEYY01019673">
    <property type="protein sequence ID" value="KAB7498018.1"/>
    <property type="molecule type" value="Genomic_DNA"/>
</dbReference>
<keyword evidence="1" id="KW-0472">Membrane</keyword>
<reference evidence="2 3" key="1">
    <citation type="journal article" date="2019" name="PLoS Biol.">
        <title>Sex chromosomes control vertical transmission of feminizing Wolbachia symbionts in an isopod.</title>
        <authorList>
            <person name="Becking T."/>
            <person name="Chebbi M.A."/>
            <person name="Giraud I."/>
            <person name="Moumen B."/>
            <person name="Laverre T."/>
            <person name="Caubet Y."/>
            <person name="Peccoud J."/>
            <person name="Gilbert C."/>
            <person name="Cordaux R."/>
        </authorList>
    </citation>
    <scope>NUCLEOTIDE SEQUENCE [LARGE SCALE GENOMIC DNA]</scope>
    <source>
        <strain evidence="2">ANa2</strain>
        <tissue evidence="2">Whole body excluding digestive tract and cuticle</tissue>
    </source>
</reference>
<keyword evidence="1" id="KW-0812">Transmembrane</keyword>
<accession>A0A5N5SVS2</accession>
<organism evidence="2 3">
    <name type="scientific">Armadillidium nasatum</name>
    <dbReference type="NCBI Taxonomy" id="96803"/>
    <lineage>
        <taxon>Eukaryota</taxon>
        <taxon>Metazoa</taxon>
        <taxon>Ecdysozoa</taxon>
        <taxon>Arthropoda</taxon>
        <taxon>Crustacea</taxon>
        <taxon>Multicrustacea</taxon>
        <taxon>Malacostraca</taxon>
        <taxon>Eumalacostraca</taxon>
        <taxon>Peracarida</taxon>
        <taxon>Isopoda</taxon>
        <taxon>Oniscidea</taxon>
        <taxon>Crinocheta</taxon>
        <taxon>Armadillidiidae</taxon>
        <taxon>Armadillidium</taxon>
    </lineage>
</organism>
<gene>
    <name evidence="2" type="ORF">Anas_09111</name>
</gene>
<protein>
    <recommendedName>
        <fullName evidence="4">Cuticle protein</fullName>
    </recommendedName>
</protein>
<dbReference type="Proteomes" id="UP000326759">
    <property type="component" value="Unassembled WGS sequence"/>
</dbReference>
<dbReference type="OrthoDB" id="6493579at2759"/>
<comment type="caution">
    <text evidence="2">The sequence shown here is derived from an EMBL/GenBank/DDBJ whole genome shotgun (WGS) entry which is preliminary data.</text>
</comment>
<evidence type="ECO:0000313" key="3">
    <source>
        <dbReference type="Proteomes" id="UP000326759"/>
    </source>
</evidence>
<dbReference type="AlphaFoldDB" id="A0A5N5SVS2"/>